<dbReference type="PROSITE" id="PS50221">
    <property type="entry name" value="GAIN_B"/>
    <property type="match status" value="1"/>
</dbReference>
<evidence type="ECO:0000259" key="11">
    <source>
        <dbReference type="PROSITE" id="PS50261"/>
    </source>
</evidence>
<dbReference type="InterPro" id="IPR017983">
    <property type="entry name" value="GPCR_2_secretin-like_CS"/>
</dbReference>
<evidence type="ECO:0000256" key="3">
    <source>
        <dbReference type="ARBA" id="ARBA00022729"/>
    </source>
</evidence>
<dbReference type="InterPro" id="IPR017981">
    <property type="entry name" value="GPCR_2-like_7TM"/>
</dbReference>
<feature type="transmembrane region" description="Helical" evidence="8">
    <location>
        <begin position="985"/>
        <end position="1006"/>
    </location>
</feature>
<dbReference type="Pfam" id="PF00002">
    <property type="entry name" value="7tm_2"/>
    <property type="match status" value="1"/>
</dbReference>
<feature type="transmembrane region" description="Helical" evidence="8">
    <location>
        <begin position="1079"/>
        <end position="1100"/>
    </location>
</feature>
<feature type="domain" description="G-protein coupled receptors family 2 profile 2" evidence="11">
    <location>
        <begin position="878"/>
        <end position="1130"/>
    </location>
</feature>
<keyword evidence="13" id="KW-1185">Reference proteome</keyword>
<dbReference type="SMART" id="SM00303">
    <property type="entry name" value="GPS"/>
    <property type="match status" value="1"/>
</dbReference>
<dbReference type="InterPro" id="IPR046338">
    <property type="entry name" value="GAIN_dom_sf"/>
</dbReference>
<feature type="chain" id="PRO_5021953788" description="Adhesion G-protein coupled receptor G4-like" evidence="9">
    <location>
        <begin position="29"/>
        <end position="1257"/>
    </location>
</feature>
<feature type="transmembrane region" description="Helical" evidence="8">
    <location>
        <begin position="1032"/>
        <end position="1058"/>
    </location>
</feature>
<dbReference type="PRINTS" id="PR00249">
    <property type="entry name" value="GPCRSECRETIN"/>
</dbReference>
<feature type="domain" description="GAIN-B" evidence="10">
    <location>
        <begin position="684"/>
        <end position="869"/>
    </location>
</feature>
<dbReference type="PANTHER" id="PTHR12011">
    <property type="entry name" value="ADHESION G-PROTEIN COUPLED RECEPTOR"/>
    <property type="match status" value="1"/>
</dbReference>
<comment type="caution">
    <text evidence="12">The sequence shown here is derived from an EMBL/GenBank/DDBJ whole genome shotgun (WGS) entry which is preliminary data.</text>
</comment>
<comment type="subcellular location">
    <subcellularLocation>
        <location evidence="1">Membrane</location>
        <topology evidence="1">Multi-pass membrane protein</topology>
    </subcellularLocation>
</comment>
<dbReference type="AlphaFoldDB" id="A0A553RAR4"/>
<dbReference type="SUPFAM" id="SSF81321">
    <property type="entry name" value="Family A G protein-coupled receptor-like"/>
    <property type="match status" value="1"/>
</dbReference>
<dbReference type="PROSITE" id="PS50261">
    <property type="entry name" value="G_PROTEIN_RECEP_F2_4"/>
    <property type="match status" value="1"/>
</dbReference>
<dbReference type="Gene3D" id="1.20.1070.10">
    <property type="entry name" value="Rhodopsin 7-helix transmembrane proteins"/>
    <property type="match status" value="1"/>
</dbReference>
<dbReference type="GO" id="GO:0007166">
    <property type="term" value="P:cell surface receptor signaling pathway"/>
    <property type="evidence" value="ECO:0007669"/>
    <property type="project" value="InterPro"/>
</dbReference>
<dbReference type="SUPFAM" id="SSF49899">
    <property type="entry name" value="Concanavalin A-like lectins/glucanases"/>
    <property type="match status" value="1"/>
</dbReference>
<dbReference type="GO" id="GO:0007189">
    <property type="term" value="P:adenylate cyclase-activating G protein-coupled receptor signaling pathway"/>
    <property type="evidence" value="ECO:0007669"/>
    <property type="project" value="TreeGrafter"/>
</dbReference>
<feature type="transmembrane region" description="Helical" evidence="8">
    <location>
        <begin position="951"/>
        <end position="973"/>
    </location>
</feature>
<feature type="signal peptide" evidence="9">
    <location>
        <begin position="1"/>
        <end position="28"/>
    </location>
</feature>
<evidence type="ECO:0000313" key="13">
    <source>
        <dbReference type="Proteomes" id="UP000316079"/>
    </source>
</evidence>
<feature type="transmembrane region" description="Helical" evidence="8">
    <location>
        <begin position="1106"/>
        <end position="1128"/>
    </location>
</feature>
<dbReference type="STRING" id="623744.A0A553RAR4"/>
<dbReference type="EMBL" id="SRMA01025082">
    <property type="protein sequence ID" value="TRY99278.1"/>
    <property type="molecule type" value="Genomic_DNA"/>
</dbReference>
<dbReference type="GO" id="GO:0004930">
    <property type="term" value="F:G protein-coupled receptor activity"/>
    <property type="evidence" value="ECO:0007669"/>
    <property type="project" value="InterPro"/>
</dbReference>
<dbReference type="PANTHER" id="PTHR12011:SF277">
    <property type="entry name" value="ADHESION G-PROTEIN COUPLED RECEPTOR G4"/>
    <property type="match status" value="1"/>
</dbReference>
<evidence type="ECO:0000256" key="8">
    <source>
        <dbReference type="SAM" id="Phobius"/>
    </source>
</evidence>
<dbReference type="InterPro" id="IPR000203">
    <property type="entry name" value="GPS"/>
</dbReference>
<dbReference type="GO" id="GO:0005886">
    <property type="term" value="C:plasma membrane"/>
    <property type="evidence" value="ECO:0007669"/>
    <property type="project" value="TreeGrafter"/>
</dbReference>
<accession>A0A553RAR4</accession>
<dbReference type="Proteomes" id="UP000316079">
    <property type="component" value="Unassembled WGS sequence"/>
</dbReference>
<feature type="transmembrane region" description="Helical" evidence="8">
    <location>
        <begin position="877"/>
        <end position="902"/>
    </location>
</feature>
<organism evidence="12 13">
    <name type="scientific">Danionella cerebrum</name>
    <dbReference type="NCBI Taxonomy" id="2873325"/>
    <lineage>
        <taxon>Eukaryota</taxon>
        <taxon>Metazoa</taxon>
        <taxon>Chordata</taxon>
        <taxon>Craniata</taxon>
        <taxon>Vertebrata</taxon>
        <taxon>Euteleostomi</taxon>
        <taxon>Actinopterygii</taxon>
        <taxon>Neopterygii</taxon>
        <taxon>Teleostei</taxon>
        <taxon>Ostariophysi</taxon>
        <taxon>Cypriniformes</taxon>
        <taxon>Danionidae</taxon>
        <taxon>Danioninae</taxon>
        <taxon>Danionella</taxon>
    </lineage>
</organism>
<dbReference type="PROSITE" id="PS00650">
    <property type="entry name" value="G_PROTEIN_RECEP_F2_2"/>
    <property type="match status" value="1"/>
</dbReference>
<evidence type="ECO:0000256" key="4">
    <source>
        <dbReference type="ARBA" id="ARBA00022989"/>
    </source>
</evidence>
<evidence type="ECO:0008006" key="14">
    <source>
        <dbReference type="Google" id="ProtNLM"/>
    </source>
</evidence>
<dbReference type="InterPro" id="IPR057244">
    <property type="entry name" value="GAIN_B"/>
</dbReference>
<evidence type="ECO:0000256" key="7">
    <source>
        <dbReference type="SAM" id="MobiDB-lite"/>
    </source>
</evidence>
<dbReference type="FunFam" id="2.60.220.50:FF:000039">
    <property type="entry name" value="Adhesion G protein-coupled receptor G4b"/>
    <property type="match status" value="1"/>
</dbReference>
<dbReference type="OrthoDB" id="10037534at2759"/>
<evidence type="ECO:0000256" key="6">
    <source>
        <dbReference type="ARBA" id="ARBA00023157"/>
    </source>
</evidence>
<sequence>MANHNGQFQALIFILYIIPLMDEGSATAVSLWGKKAEFMEKCNNWQLKTKDAIPDMKELSVCVNIKRKLDNYQWTAFMYLHPEKNRIELGMKGYSSDLKIIMFGRVWIKSDVVSLGNWHSFCITWSETMTEPNLYVNGTKVDLEAEHEGAVLDPQCCSVAGNGTLTLAVTHSFVGEKLEIETGTELKGSLSLFRLWGHVRNAHEISEMVCADGDILHWEDRIWKKAENCHPLEDVTQKCEWPYYEVKLVIIITRDDGTTTNISDAQVVAHQWLTQALGELPTNINLHKVQVLQRNPKNKRTPFSTVPFSRFDCLAQLHVNPKADVGKMQDEVSEVLAEDHKIDHYKIVTNAEEIFIYPVDDLLPDPTPPVTSLPHTSKQTPVTTPPPLTTPTEMISTTLKQLETTRTDKLTSESYFYSVSVTVTITGPGDPEKIIQTWLNESLTSKGMLVMNFKLRKSSTRTSSERLSLQRHSCVFHVQVTTSSSIEETQELIKNRLEKNYSSGTVSLQAQPQDILISYISPCPEHNHYTRQGRFRWPQIKAQSNTSQRYARHLLWFHNVPVLDVDSNSALWMSPDLRQCQVVVHSVSDLEDITVTNDNAEDILIMIEDLVHEKKNLNDYELSTVLNKMVDVINVSTVTRPLGEVIINITSDILQSESNLLPFTNNILNITESVGDQMFGFSGESVSLTAPALAISVVNIDQGNFHNLTFGVSSTNNGFNPEIYINQDPFDGTVAFVSLPSEIQERFPVVNDSRPRVQFQFYGVPALFQTEGETDGKKLGTFVVSVSVTNATGPVENLKENVAITLHHIKTKTKDEDVHCVYWDFNKNNGYGGWSSRGCWTYNISKDYTTCLCDHMTHFGVLVDVSRTPIDAKNERILTIITYIGCGVSSCFLGITVLTYTLLEKLRRDYPSKILLNLSLALLGLNLMFLLNSWISSFGIQGLCIAMAATLHYFLLTSFTWMGLGAVNMYFALVKVFNVYVPSYILKFCLLGWGIPLLICGLVLAIKRDAYGMIGSQTPDNSEMFCWVENNVVFYVSVVSYIGFILLCNGSIFLVVLIQIRNMQVNQPAGSHSGIVKDLRAVASLTFLLGLTWSLVFLAWGPVKVFLLYLFSILNTLQGFFIFVFHCLMKENVRKQWRIQLCCEEFKFQEHSECSQTATGVPKHKPNPPNRFPFMASVRSIKSNSTQSSTLSSESSQRQVIMSSPDLGCMHENSLVIPRARAGLLVNRHDASPVSPNGLEFTSRTWKNGFEPDIYSK</sequence>
<keyword evidence="6" id="KW-1015">Disulfide bond</keyword>
<dbReference type="FunFam" id="1.20.1070.10:FF:000043">
    <property type="entry name" value="adhesion G-protein coupled receptor G2 isoform X1"/>
    <property type="match status" value="1"/>
</dbReference>
<dbReference type="Pfam" id="PF01825">
    <property type="entry name" value="GPS"/>
    <property type="match status" value="1"/>
</dbReference>
<gene>
    <name evidence="12" type="ORF">DNTS_022828</name>
</gene>
<keyword evidence="3 9" id="KW-0732">Signal</keyword>
<evidence type="ECO:0000259" key="10">
    <source>
        <dbReference type="PROSITE" id="PS50221"/>
    </source>
</evidence>
<dbReference type="Gene3D" id="2.60.220.50">
    <property type="match status" value="1"/>
</dbReference>
<keyword evidence="5 8" id="KW-0472">Membrane</keyword>
<evidence type="ECO:0000256" key="2">
    <source>
        <dbReference type="ARBA" id="ARBA00022692"/>
    </source>
</evidence>
<evidence type="ECO:0000256" key="9">
    <source>
        <dbReference type="SAM" id="SignalP"/>
    </source>
</evidence>
<evidence type="ECO:0000256" key="5">
    <source>
        <dbReference type="ARBA" id="ARBA00023136"/>
    </source>
</evidence>
<reference evidence="12 13" key="1">
    <citation type="journal article" date="2019" name="Sci. Data">
        <title>Hybrid genome assembly and annotation of Danionella translucida.</title>
        <authorList>
            <person name="Kadobianskyi M."/>
            <person name="Schulze L."/>
            <person name="Schuelke M."/>
            <person name="Judkewitz B."/>
        </authorList>
    </citation>
    <scope>NUCLEOTIDE SEQUENCE [LARGE SCALE GENOMIC DNA]</scope>
    <source>
        <strain evidence="12 13">Bolton</strain>
    </source>
</reference>
<dbReference type="InterPro" id="IPR000832">
    <property type="entry name" value="GPCR_2_secretin-like"/>
</dbReference>
<evidence type="ECO:0000313" key="12">
    <source>
        <dbReference type="EMBL" id="TRY99278.1"/>
    </source>
</evidence>
<proteinExistence type="predicted"/>
<evidence type="ECO:0000256" key="1">
    <source>
        <dbReference type="ARBA" id="ARBA00004141"/>
    </source>
</evidence>
<feature type="transmembrane region" description="Helical" evidence="8">
    <location>
        <begin position="914"/>
        <end position="931"/>
    </location>
</feature>
<dbReference type="Gene3D" id="2.60.120.200">
    <property type="match status" value="1"/>
</dbReference>
<name>A0A553RAR4_9TELE</name>
<feature type="region of interest" description="Disordered" evidence="7">
    <location>
        <begin position="367"/>
        <end position="392"/>
    </location>
</feature>
<keyword evidence="2 8" id="KW-0812">Transmembrane</keyword>
<protein>
    <recommendedName>
        <fullName evidence="14">Adhesion G-protein coupled receptor G4-like</fullName>
    </recommendedName>
</protein>
<keyword evidence="4 8" id="KW-1133">Transmembrane helix</keyword>
<dbReference type="InterPro" id="IPR013320">
    <property type="entry name" value="ConA-like_dom_sf"/>
</dbReference>